<dbReference type="NCBIfam" id="NF004226">
    <property type="entry name" value="PRK05673.1"/>
    <property type="match status" value="1"/>
</dbReference>
<dbReference type="NCBIfam" id="TIGR00594">
    <property type="entry name" value="polc"/>
    <property type="match status" value="1"/>
</dbReference>
<comment type="catalytic activity">
    <reaction evidence="10">
        <text>DNA(n) + a 2'-deoxyribonucleoside 5'-triphosphate = DNA(n+1) + diphosphate</text>
        <dbReference type="Rhea" id="RHEA:22508"/>
        <dbReference type="Rhea" id="RHEA-COMP:17339"/>
        <dbReference type="Rhea" id="RHEA-COMP:17340"/>
        <dbReference type="ChEBI" id="CHEBI:33019"/>
        <dbReference type="ChEBI" id="CHEBI:61560"/>
        <dbReference type="ChEBI" id="CHEBI:173112"/>
        <dbReference type="EC" id="2.7.7.7"/>
    </reaction>
</comment>
<comment type="caution">
    <text evidence="12">The sequence shown here is derived from an EMBL/GenBank/DDBJ whole genome shotgun (WGS) entry which is preliminary data.</text>
</comment>
<protein>
    <recommendedName>
        <fullName evidence="4">DNA polymerase III subunit alpha</fullName>
        <ecNumber evidence="3">2.7.7.7</ecNumber>
    </recommendedName>
</protein>
<dbReference type="Gene3D" id="3.20.20.140">
    <property type="entry name" value="Metal-dependent hydrolases"/>
    <property type="match status" value="1"/>
</dbReference>
<dbReference type="Pfam" id="PF02811">
    <property type="entry name" value="PHP"/>
    <property type="match status" value="1"/>
</dbReference>
<dbReference type="GO" id="GO:0005737">
    <property type="term" value="C:cytoplasm"/>
    <property type="evidence" value="ECO:0007669"/>
    <property type="project" value="UniProtKB-SubCell"/>
</dbReference>
<evidence type="ECO:0000256" key="1">
    <source>
        <dbReference type="ARBA" id="ARBA00004496"/>
    </source>
</evidence>
<proteinExistence type="inferred from homology"/>
<dbReference type="EC" id="2.7.7.7" evidence="3"/>
<evidence type="ECO:0000313" key="13">
    <source>
        <dbReference type="Proteomes" id="UP000789845"/>
    </source>
</evidence>
<dbReference type="InterPro" id="IPR012340">
    <property type="entry name" value="NA-bd_OB-fold"/>
</dbReference>
<dbReference type="Gene3D" id="2.40.50.140">
    <property type="entry name" value="Nucleic acid-binding proteins"/>
    <property type="match status" value="1"/>
</dbReference>
<dbReference type="Pfam" id="PF14579">
    <property type="entry name" value="HHH_6"/>
    <property type="match status" value="1"/>
</dbReference>
<dbReference type="InterPro" id="IPR004365">
    <property type="entry name" value="NA-bd_OB_tRNA"/>
</dbReference>
<dbReference type="GO" id="GO:0003887">
    <property type="term" value="F:DNA-directed DNA polymerase activity"/>
    <property type="evidence" value="ECO:0007669"/>
    <property type="project" value="UniProtKB-KW"/>
</dbReference>
<keyword evidence="8" id="KW-0239">DNA-directed DNA polymerase</keyword>
<dbReference type="AlphaFoldDB" id="A0A9C7GAC7"/>
<evidence type="ECO:0000256" key="4">
    <source>
        <dbReference type="ARBA" id="ARBA00019114"/>
    </source>
</evidence>
<reference evidence="12" key="1">
    <citation type="submission" date="2021-10" db="EMBL/GenBank/DDBJ databases">
        <authorList>
            <person name="Criscuolo A."/>
        </authorList>
    </citation>
    <scope>NUCLEOTIDE SEQUENCE</scope>
    <source>
        <strain evidence="12">CIP111885</strain>
    </source>
</reference>
<dbReference type="InterPro" id="IPR041931">
    <property type="entry name" value="DNA_pol3_alpha_thumb_dom"/>
</dbReference>
<dbReference type="GO" id="GO:0008408">
    <property type="term" value="F:3'-5' exonuclease activity"/>
    <property type="evidence" value="ECO:0007669"/>
    <property type="project" value="InterPro"/>
</dbReference>
<evidence type="ECO:0000256" key="7">
    <source>
        <dbReference type="ARBA" id="ARBA00022705"/>
    </source>
</evidence>
<dbReference type="InterPro" id="IPR029460">
    <property type="entry name" value="DNAPol_HHH"/>
</dbReference>
<evidence type="ECO:0000256" key="9">
    <source>
        <dbReference type="ARBA" id="ARBA00025611"/>
    </source>
</evidence>
<sequence length="1126" mass="128056">MKGVIEMSFIHLHVYSAYSLLNSTIQIEELIQDAKVKGFKALALTDRNVMYGAIPFYKECLKHGIKPILGLTADILNEKEESFPLVFLAKDQQGFQNLLKITSVIKTKSQAGIPLKWLKHYQQGLFVITPGLEGEVEGHLLNNDLDLAKEIIEKYKKIFGQSNFYLSLQNHLSPKEAAIQRQLIELAALTKTELVATNQVFYLKQEDALAHECMLAIKNGDKLSDDHIEKLESDQYYFKTAKEMVELLSEYPSSLENTFRIASECNITLELNRKRLPKFPTGENHTANSLLEEICLKGLKERFGTSPSQIYRDRLNYELQIINKMKFSDYFLIVWDFMRFAREHHILTGPGRGSAAGSLVAYVLQITDVDPIEHELLFERFLNPERISMPDIDIDFPDHSRDEVIRYVAEKYGELHVAQIITFGTLAAKAALRDVGRAFGLNTKELDYLSKQVPSHLGISLLSAYQQSEGLRKFVDESPLHEKLFNTALKLEGLPRHTSTHAAGVVISEEPLVNVVPIQTGHQNVFLTQYSMEYLEDVGLLKMDFLGLRNLTLIESILKNIEKGTGRKVDIRLIPLDDQLTFELLSNGETTGVFQLESEGMRKVLMKLKPSTFEDIVAVNALYRPGPMENIPLFIDRKHGIVPIQFPHPDLEKILNKTYGVIVYQEQIIQIASKMAGFTLGEADLLRRAVSKKNKEVLDKERSHFVEGSSKNGYSLEVANDIYDLIVRFANYGFNRSHAVAYSLISYQLAYLKANYPLFFMTALLTSAIGNETRIAQYIRELKQMNYKVLAPSINKSGYSFHVENGAIRYSLSAIKGIGAVALKEIFHKRKIKHFDDLFDFCMRVSTKIVNRKSLELLVHSGCFDEFGHDRATYLASLDVAIEHSLLVNPDDSNQIDFFSEAEFFLKPKYVEIENLSIEDKLNLEKEVLGIYLSDHPVSIYEKELLAAGAVQLSSLKEDSRNVTVGIYITSVKKIRTKKGEAMAFLTVTDSSGEIESVVFPTVYNKIMSLLKQGNMLVVDCKVEQRLDSKQLIIQNGIEIHEWIEKNKKPTSVLYLKLEKEKQSAKQLQNLKELLSKYHGRTSIVLFYEGSKKTVLLEERYHIKPSRLLLEQLSKFLGSENVILKE</sequence>
<evidence type="ECO:0000313" key="12">
    <source>
        <dbReference type="EMBL" id="CAG9608884.1"/>
    </source>
</evidence>
<dbReference type="PANTHER" id="PTHR32294:SF0">
    <property type="entry name" value="DNA POLYMERASE III SUBUNIT ALPHA"/>
    <property type="match status" value="1"/>
</dbReference>
<comment type="subcellular location">
    <subcellularLocation>
        <location evidence="1">Cytoplasm</location>
    </subcellularLocation>
</comment>
<evidence type="ECO:0000259" key="11">
    <source>
        <dbReference type="SMART" id="SM00481"/>
    </source>
</evidence>
<evidence type="ECO:0000256" key="5">
    <source>
        <dbReference type="ARBA" id="ARBA00022679"/>
    </source>
</evidence>
<dbReference type="Gene3D" id="1.10.150.870">
    <property type="match status" value="1"/>
</dbReference>
<name>A0A9C7GAC7_9BACI</name>
<evidence type="ECO:0000256" key="3">
    <source>
        <dbReference type="ARBA" id="ARBA00012417"/>
    </source>
</evidence>
<organism evidence="12 13">
    <name type="scientific">Pseudoneobacillus rhizosphaerae</name>
    <dbReference type="NCBI Taxonomy" id="2880968"/>
    <lineage>
        <taxon>Bacteria</taxon>
        <taxon>Bacillati</taxon>
        <taxon>Bacillota</taxon>
        <taxon>Bacilli</taxon>
        <taxon>Bacillales</taxon>
        <taxon>Bacillaceae</taxon>
        <taxon>Pseudoneobacillus</taxon>
    </lineage>
</organism>
<dbReference type="PANTHER" id="PTHR32294">
    <property type="entry name" value="DNA POLYMERASE III SUBUNIT ALPHA"/>
    <property type="match status" value="1"/>
</dbReference>
<dbReference type="Pfam" id="PF01336">
    <property type="entry name" value="tRNA_anti-codon"/>
    <property type="match status" value="1"/>
</dbReference>
<dbReference type="InterPro" id="IPR004805">
    <property type="entry name" value="DnaE2/DnaE/PolC"/>
</dbReference>
<dbReference type="Gene3D" id="1.10.10.1600">
    <property type="entry name" value="Bacterial DNA polymerase III alpha subunit, thumb domain"/>
    <property type="match status" value="1"/>
</dbReference>
<dbReference type="GO" id="GO:0003676">
    <property type="term" value="F:nucleic acid binding"/>
    <property type="evidence" value="ECO:0007669"/>
    <property type="project" value="InterPro"/>
</dbReference>
<keyword evidence="5 12" id="KW-0808">Transferase</keyword>
<evidence type="ECO:0000256" key="10">
    <source>
        <dbReference type="ARBA" id="ARBA00049244"/>
    </source>
</evidence>
<evidence type="ECO:0000256" key="2">
    <source>
        <dbReference type="ARBA" id="ARBA00009496"/>
    </source>
</evidence>
<dbReference type="InterPro" id="IPR040982">
    <property type="entry name" value="DNA_pol3_finger"/>
</dbReference>
<dbReference type="InterPro" id="IPR016195">
    <property type="entry name" value="Pol/histidinol_Pase-like"/>
</dbReference>
<dbReference type="Pfam" id="PF07733">
    <property type="entry name" value="DNA_pol3_alpha"/>
    <property type="match status" value="1"/>
</dbReference>
<keyword evidence="13" id="KW-1185">Reference proteome</keyword>
<keyword evidence="6 12" id="KW-0548">Nucleotidyltransferase</keyword>
<keyword evidence="7" id="KW-0235">DNA replication</keyword>
<dbReference type="Proteomes" id="UP000789845">
    <property type="component" value="Unassembled WGS sequence"/>
</dbReference>
<comment type="function">
    <text evidence="9">DNA polymerase III is a complex, multichain enzyme responsible for most of the replicative synthesis in bacteria. This DNA polymerase also exhibits 3' to 5' exonuclease activity. The alpha chain is the DNA polymerase.</text>
</comment>
<dbReference type="InterPro" id="IPR004013">
    <property type="entry name" value="PHP_dom"/>
</dbReference>
<dbReference type="GO" id="GO:0006260">
    <property type="term" value="P:DNA replication"/>
    <property type="evidence" value="ECO:0007669"/>
    <property type="project" value="UniProtKB-KW"/>
</dbReference>
<evidence type="ECO:0000256" key="8">
    <source>
        <dbReference type="ARBA" id="ARBA00022932"/>
    </source>
</evidence>
<dbReference type="InterPro" id="IPR011708">
    <property type="entry name" value="DNA_pol3_alpha_NTPase_dom"/>
</dbReference>
<dbReference type="CDD" id="cd04485">
    <property type="entry name" value="DnaE_OBF"/>
    <property type="match status" value="1"/>
</dbReference>
<dbReference type="SMART" id="SM00481">
    <property type="entry name" value="POLIIIAc"/>
    <property type="match status" value="1"/>
</dbReference>
<accession>A0A9C7GAC7</accession>
<evidence type="ECO:0000256" key="6">
    <source>
        <dbReference type="ARBA" id="ARBA00022695"/>
    </source>
</evidence>
<feature type="domain" description="Polymerase/histidinol phosphatase N-terminal" evidence="11">
    <location>
        <begin position="10"/>
        <end position="77"/>
    </location>
</feature>
<dbReference type="EMBL" id="CAKJTG010000013">
    <property type="protein sequence ID" value="CAG9608884.1"/>
    <property type="molecule type" value="Genomic_DNA"/>
</dbReference>
<comment type="similarity">
    <text evidence="2">Belongs to the DNA polymerase type-C family. DnaE subfamily.</text>
</comment>
<dbReference type="Pfam" id="PF17657">
    <property type="entry name" value="DNA_pol3_finger"/>
    <property type="match status" value="1"/>
</dbReference>
<dbReference type="SUPFAM" id="SSF89550">
    <property type="entry name" value="PHP domain-like"/>
    <property type="match status" value="1"/>
</dbReference>
<dbReference type="InterPro" id="IPR003141">
    <property type="entry name" value="Pol/His_phosphatase_N"/>
</dbReference>
<gene>
    <name evidence="12" type="primary">dnaE</name>
    <name evidence="12" type="ORF">NEOCIP111885_02602</name>
</gene>